<sequence length="242" mass="25204">MPTRPACQPALNAASRSVCGIRQSRQAVLPTSGKAPVRLRYASNSSAAMAAARCSCVGTWGAPVWWQVSNCGNADLKEASAAALLQRPEPPLPEPEPEPDPPPEEPPEPLPGVPPEPPPVAPPMLPPVPVPAPPEVLPPPVPLPELPPLAPPLPSRRLPPRLPPWRSCGAELGDCADAAPVPAVLAPLRFGMVVAPLPEAPPLPLPVVCPCTAGVKTAMQPPKMAAAIGVRMRFPMKCMCLS</sequence>
<evidence type="ECO:0000256" key="1">
    <source>
        <dbReference type="SAM" id="MobiDB-lite"/>
    </source>
</evidence>
<feature type="compositionally biased region" description="Acidic residues" evidence="1">
    <location>
        <begin position="95"/>
        <end position="107"/>
    </location>
</feature>
<dbReference type="EMBL" id="QPJK01000018">
    <property type="protein sequence ID" value="RCW63647.1"/>
    <property type="molecule type" value="Genomic_DNA"/>
</dbReference>
<keyword evidence="3" id="KW-1185">Reference proteome</keyword>
<dbReference type="Proteomes" id="UP000252884">
    <property type="component" value="Unassembled WGS sequence"/>
</dbReference>
<gene>
    <name evidence="2" type="ORF">DES41_11843</name>
</gene>
<organism evidence="2 3">
    <name type="scientific">Pseudorhodoferax soli</name>
    <dbReference type="NCBI Taxonomy" id="545864"/>
    <lineage>
        <taxon>Bacteria</taxon>
        <taxon>Pseudomonadati</taxon>
        <taxon>Pseudomonadota</taxon>
        <taxon>Betaproteobacteria</taxon>
        <taxon>Burkholderiales</taxon>
        <taxon>Comamonadaceae</taxon>
    </lineage>
</organism>
<proteinExistence type="predicted"/>
<protein>
    <submittedName>
        <fullName evidence="2">Uncharacterized protein</fullName>
    </submittedName>
</protein>
<reference evidence="2 3" key="1">
    <citation type="submission" date="2018-07" db="EMBL/GenBank/DDBJ databases">
        <title>Genomic Encyclopedia of Type Strains, Phase IV (KMG-IV): sequencing the most valuable type-strain genomes for metagenomic binning, comparative biology and taxonomic classification.</title>
        <authorList>
            <person name="Goeker M."/>
        </authorList>
    </citation>
    <scope>NUCLEOTIDE SEQUENCE [LARGE SCALE GENOMIC DNA]</scope>
    <source>
        <strain evidence="2 3">DSM 21634</strain>
    </source>
</reference>
<comment type="caution">
    <text evidence="2">The sequence shown here is derived from an EMBL/GenBank/DDBJ whole genome shotgun (WGS) entry which is preliminary data.</text>
</comment>
<dbReference type="AlphaFoldDB" id="A0A368XB51"/>
<name>A0A368XB51_9BURK</name>
<dbReference type="PRINTS" id="PR01217">
    <property type="entry name" value="PRICHEXTENSN"/>
</dbReference>
<evidence type="ECO:0000313" key="2">
    <source>
        <dbReference type="EMBL" id="RCW63647.1"/>
    </source>
</evidence>
<evidence type="ECO:0000313" key="3">
    <source>
        <dbReference type="Proteomes" id="UP000252884"/>
    </source>
</evidence>
<feature type="region of interest" description="Disordered" evidence="1">
    <location>
        <begin position="87"/>
        <end position="120"/>
    </location>
</feature>
<accession>A0A368XB51</accession>
<feature type="compositionally biased region" description="Pro residues" evidence="1">
    <location>
        <begin position="108"/>
        <end position="120"/>
    </location>
</feature>